<dbReference type="Proteomes" id="UP000266673">
    <property type="component" value="Unassembled WGS sequence"/>
</dbReference>
<feature type="region of interest" description="Disordered" evidence="1">
    <location>
        <begin position="75"/>
        <end position="100"/>
    </location>
</feature>
<keyword evidence="3" id="KW-1185">Reference proteome</keyword>
<evidence type="ECO:0008006" key="4">
    <source>
        <dbReference type="Google" id="ProtNLM"/>
    </source>
</evidence>
<dbReference type="EMBL" id="QKWP01001010">
    <property type="protein sequence ID" value="RIB12576.1"/>
    <property type="molecule type" value="Genomic_DNA"/>
</dbReference>
<evidence type="ECO:0000313" key="2">
    <source>
        <dbReference type="EMBL" id="RIB12576.1"/>
    </source>
</evidence>
<evidence type="ECO:0000313" key="3">
    <source>
        <dbReference type="Proteomes" id="UP000266673"/>
    </source>
</evidence>
<dbReference type="OrthoDB" id="1707419at2759"/>
<reference evidence="2 3" key="1">
    <citation type="submission" date="2018-06" db="EMBL/GenBank/DDBJ databases">
        <title>Comparative genomics reveals the genomic features of Rhizophagus irregularis, R. cerebriforme, R. diaphanum and Gigaspora rosea, and their symbiotic lifestyle signature.</title>
        <authorList>
            <person name="Morin E."/>
            <person name="San Clemente H."/>
            <person name="Chen E.C.H."/>
            <person name="De La Providencia I."/>
            <person name="Hainaut M."/>
            <person name="Kuo A."/>
            <person name="Kohler A."/>
            <person name="Murat C."/>
            <person name="Tang N."/>
            <person name="Roy S."/>
            <person name="Loubradou J."/>
            <person name="Henrissat B."/>
            <person name="Grigoriev I.V."/>
            <person name="Corradi N."/>
            <person name="Roux C."/>
            <person name="Martin F.M."/>
        </authorList>
    </citation>
    <scope>NUCLEOTIDE SEQUENCE [LARGE SCALE GENOMIC DNA]</scope>
    <source>
        <strain evidence="2 3">DAOM 194757</strain>
    </source>
</reference>
<name>A0A397UZE1_9GLOM</name>
<protein>
    <recommendedName>
        <fullName evidence="4">Serine-threonine/tyrosine-protein kinase catalytic domain-containing protein</fullName>
    </recommendedName>
</protein>
<accession>A0A397UZE1</accession>
<dbReference type="AlphaFoldDB" id="A0A397UZE1"/>
<sequence>MVEMTTGRRCFNDYKFYLDLIFMICKGLRPKFKPGIPEYYVELANQCMNSEPEKRPKIIEIIAKLDEWLKIIKNENENKNENESENSDENSSESRIKKQFLESDEISKSLPTITEKLNNAYTSKRYHISEIGSKSPDLHIFSKTAKVPDD</sequence>
<dbReference type="SUPFAM" id="SSF56112">
    <property type="entry name" value="Protein kinase-like (PK-like)"/>
    <property type="match status" value="1"/>
</dbReference>
<feature type="non-terminal residue" evidence="2">
    <location>
        <position position="150"/>
    </location>
</feature>
<comment type="caution">
    <text evidence="2">The sequence shown here is derived from an EMBL/GenBank/DDBJ whole genome shotgun (WGS) entry which is preliminary data.</text>
</comment>
<gene>
    <name evidence="2" type="ORF">C2G38_2100626</name>
</gene>
<organism evidence="2 3">
    <name type="scientific">Gigaspora rosea</name>
    <dbReference type="NCBI Taxonomy" id="44941"/>
    <lineage>
        <taxon>Eukaryota</taxon>
        <taxon>Fungi</taxon>
        <taxon>Fungi incertae sedis</taxon>
        <taxon>Mucoromycota</taxon>
        <taxon>Glomeromycotina</taxon>
        <taxon>Glomeromycetes</taxon>
        <taxon>Diversisporales</taxon>
        <taxon>Gigasporaceae</taxon>
        <taxon>Gigaspora</taxon>
    </lineage>
</organism>
<evidence type="ECO:0000256" key="1">
    <source>
        <dbReference type="SAM" id="MobiDB-lite"/>
    </source>
</evidence>
<dbReference type="InterPro" id="IPR011009">
    <property type="entry name" value="Kinase-like_dom_sf"/>
</dbReference>
<dbReference type="Gene3D" id="1.10.510.10">
    <property type="entry name" value="Transferase(Phosphotransferase) domain 1"/>
    <property type="match status" value="1"/>
</dbReference>
<proteinExistence type="predicted"/>